<keyword evidence="4" id="KW-1185">Reference proteome</keyword>
<dbReference type="PANTHER" id="PTHR24413">
    <property type="entry name" value="SPECKLE-TYPE POZ PROTEIN"/>
    <property type="match status" value="1"/>
</dbReference>
<evidence type="ECO:0000313" key="3">
    <source>
        <dbReference type="EMBL" id="GFS70586.1"/>
    </source>
</evidence>
<dbReference type="Pfam" id="PF22486">
    <property type="entry name" value="MATH_2"/>
    <property type="match status" value="1"/>
</dbReference>
<dbReference type="Gene3D" id="1.25.40.420">
    <property type="match status" value="1"/>
</dbReference>
<gene>
    <name evidence="3" type="primary">Tdpoz1</name>
    <name evidence="3" type="ORF">NPIL_320321</name>
</gene>
<dbReference type="PROSITE" id="PS50097">
    <property type="entry name" value="BTB"/>
    <property type="match status" value="1"/>
</dbReference>
<dbReference type="EMBL" id="BMAW01000766">
    <property type="protein sequence ID" value="GFS70586.1"/>
    <property type="molecule type" value="Genomic_DNA"/>
</dbReference>
<dbReference type="SUPFAM" id="SSF49599">
    <property type="entry name" value="TRAF domain-like"/>
    <property type="match status" value="1"/>
</dbReference>
<feature type="domain" description="BTB" evidence="1">
    <location>
        <begin position="332"/>
        <end position="399"/>
    </location>
</feature>
<dbReference type="PROSITE" id="PS50144">
    <property type="entry name" value="MATH"/>
    <property type="match status" value="1"/>
</dbReference>
<dbReference type="Gene3D" id="2.60.210.10">
    <property type="entry name" value="Apoptosis, Tumor Necrosis Factor Receptor Associated Protein 2, Chain A"/>
    <property type="match status" value="1"/>
</dbReference>
<dbReference type="GO" id="GO:0030163">
    <property type="term" value="P:protein catabolic process"/>
    <property type="evidence" value="ECO:0007669"/>
    <property type="project" value="UniProtKB-ARBA"/>
</dbReference>
<organism evidence="3 4">
    <name type="scientific">Nephila pilipes</name>
    <name type="common">Giant wood spider</name>
    <name type="synonym">Nephila maculata</name>
    <dbReference type="NCBI Taxonomy" id="299642"/>
    <lineage>
        <taxon>Eukaryota</taxon>
        <taxon>Metazoa</taxon>
        <taxon>Ecdysozoa</taxon>
        <taxon>Arthropoda</taxon>
        <taxon>Chelicerata</taxon>
        <taxon>Arachnida</taxon>
        <taxon>Araneae</taxon>
        <taxon>Araneomorphae</taxon>
        <taxon>Entelegynae</taxon>
        <taxon>Araneoidea</taxon>
        <taxon>Nephilidae</taxon>
        <taxon>Nephila</taxon>
    </lineage>
</organism>
<dbReference type="InterPro" id="IPR011333">
    <property type="entry name" value="SKP1/BTB/POZ_sf"/>
</dbReference>
<accession>A0A8X6T2Z2</accession>
<evidence type="ECO:0000313" key="4">
    <source>
        <dbReference type="Proteomes" id="UP000887013"/>
    </source>
</evidence>
<dbReference type="CDD" id="cd18186">
    <property type="entry name" value="BTB_POZ_ZBTB_KLHL-like"/>
    <property type="match status" value="1"/>
</dbReference>
<dbReference type="SUPFAM" id="SSF54695">
    <property type="entry name" value="POZ domain"/>
    <property type="match status" value="1"/>
</dbReference>
<dbReference type="Gene3D" id="3.30.710.10">
    <property type="entry name" value="Potassium Channel Kv1.1, Chain A"/>
    <property type="match status" value="1"/>
</dbReference>
<dbReference type="InterPro" id="IPR000210">
    <property type="entry name" value="BTB/POZ_dom"/>
</dbReference>
<dbReference type="Pfam" id="PF00651">
    <property type="entry name" value="BTB"/>
    <property type="match status" value="1"/>
</dbReference>
<dbReference type="AlphaFoldDB" id="A0A8X6T2Z2"/>
<dbReference type="InterPro" id="IPR002083">
    <property type="entry name" value="MATH/TRAF_dom"/>
</dbReference>
<feature type="domain" description="MATH" evidence="2">
    <location>
        <begin position="12"/>
        <end position="200"/>
    </location>
</feature>
<dbReference type="Proteomes" id="UP000887013">
    <property type="component" value="Unassembled WGS sequence"/>
</dbReference>
<dbReference type="InterPro" id="IPR008974">
    <property type="entry name" value="TRAF-like"/>
</dbReference>
<dbReference type="OrthoDB" id="6431021at2759"/>
<sequence length="495" mass="58584">MACSTDSESEAWLTFFWDIENFSYCWQKRDECIRSPEFKIESIETFSWTLNLYPRGRKDENFISFLIQGTCDDESKIIQVECELVFLDKNGSVMQINTRKRNNFQEGVYLSSEEFSRRKDETNSKSEDLKSWDILRTRCRLWRTDRKARNHTTFSARTILSVKRRHFLWRVEEFSTLESGYTVPYIIRLESDELVINIEVDENDEIIIWMKSYETNVIFFKFQPFITAISGKNIECEHCEIFSDEFKNDIISTLPFTKTHLINNKHLYLRNDVLSLYCESSWADEYNHSEIERIDSIFFRNRCMSDTEVRKLDCMADLKEDFECLYIAGIHSDVKLRTATQTFHTHKSFLSARSPVFRKMFETDMKEKIQECVDIPDLEDDTVRRMLQYVYTNALKDLEWKSVLKLYAAADKYEILTLKGKCSSYLKSNLCPCNLCDVLVLADMHVDGDLKDIAQDYALKYEADVFPLDEWIEFTKTHPILAAETMLLKWRKANN</sequence>
<dbReference type="CDD" id="cd00121">
    <property type="entry name" value="MATH"/>
    <property type="match status" value="1"/>
</dbReference>
<evidence type="ECO:0000259" key="1">
    <source>
        <dbReference type="PROSITE" id="PS50097"/>
    </source>
</evidence>
<proteinExistence type="predicted"/>
<evidence type="ECO:0000259" key="2">
    <source>
        <dbReference type="PROSITE" id="PS50144"/>
    </source>
</evidence>
<protein>
    <submittedName>
        <fullName evidence="3">TD and POZ domain-containing protein 1</fullName>
    </submittedName>
</protein>
<name>A0A8X6T2Z2_NEPPI</name>
<reference evidence="3" key="1">
    <citation type="submission" date="2020-08" db="EMBL/GenBank/DDBJ databases">
        <title>Multicomponent nature underlies the extraordinary mechanical properties of spider dragline silk.</title>
        <authorList>
            <person name="Kono N."/>
            <person name="Nakamura H."/>
            <person name="Mori M."/>
            <person name="Yoshida Y."/>
            <person name="Ohtoshi R."/>
            <person name="Malay A.D."/>
            <person name="Moran D.A.P."/>
            <person name="Tomita M."/>
            <person name="Numata K."/>
            <person name="Arakawa K."/>
        </authorList>
    </citation>
    <scope>NUCLEOTIDE SEQUENCE</scope>
</reference>
<dbReference type="SMART" id="SM00225">
    <property type="entry name" value="BTB"/>
    <property type="match status" value="1"/>
</dbReference>
<comment type="caution">
    <text evidence="3">The sequence shown here is derived from an EMBL/GenBank/DDBJ whole genome shotgun (WGS) entry which is preliminary data.</text>
</comment>